<organism evidence="3">
    <name type="scientific">Escherichia coli O157:H7</name>
    <dbReference type="NCBI Taxonomy" id="83334"/>
    <lineage>
        <taxon>Bacteria</taxon>
        <taxon>Pseudomonadati</taxon>
        <taxon>Pseudomonadota</taxon>
        <taxon>Gammaproteobacteria</taxon>
        <taxon>Enterobacterales</taxon>
        <taxon>Enterobacteriaceae</taxon>
        <taxon>Escherichia</taxon>
    </lineage>
</organism>
<sequence>MALLQFIGMKKYNLSCMK</sequence>
<evidence type="ECO:0000313" key="1">
    <source>
        <dbReference type="EMBL" id="AAG55272.1"/>
    </source>
</evidence>
<dbReference type="KEGG" id="ece:Z1566"/>
<dbReference type="PIR" id="D85601">
    <property type="entry name" value="D85601"/>
</dbReference>
<dbReference type="KEGG" id="ece:Z1127"/>
<protein>
    <submittedName>
        <fullName evidence="2">Uncharacterized protein</fullName>
    </submittedName>
</protein>
<dbReference type="Proteomes" id="UP000002519">
    <property type="component" value="Chromosome"/>
</dbReference>
<evidence type="ECO:0000313" key="2">
    <source>
        <dbReference type="EMBL" id="AAG55681.1"/>
    </source>
</evidence>
<proteinExistence type="predicted"/>
<dbReference type="EMBL" id="AE005174">
    <property type="protein sequence ID" value="AAG55681.1"/>
    <property type="molecule type" value="Genomic_DNA"/>
</dbReference>
<evidence type="ECO:0000313" key="3">
    <source>
        <dbReference type="Proteomes" id="UP000002519"/>
    </source>
</evidence>
<dbReference type="AlphaFoldDB" id="Q8XAI4"/>
<gene>
    <name evidence="1" type="ordered locus">Z1127</name>
    <name evidence="2" type="ordered locus">Z1566</name>
</gene>
<reference evidence="2 3" key="1">
    <citation type="journal article" date="2001" name="Nature">
        <title>Genome sequence of enterohaemorrhagic Escherichia coli O157:H7.</title>
        <authorList>
            <person name="Perna N.T."/>
            <person name="Plunkett G.III."/>
            <person name="Burland V."/>
            <person name="Mau B."/>
            <person name="Glasner J.D."/>
            <person name="Rose D.J."/>
            <person name="Mayhew G.F."/>
            <person name="Evans P.S."/>
            <person name="Gregor J."/>
            <person name="Kirkpatrick H.A."/>
            <person name="Posfai G."/>
            <person name="Hackett J."/>
            <person name="Klink S."/>
            <person name="Boutin A."/>
            <person name="Shao Y."/>
            <person name="Miller L."/>
            <person name="Grotbeck E.J."/>
            <person name="Davis N.W."/>
            <person name="Lim A."/>
            <person name="Dimalanta E."/>
            <person name="Potamousis K."/>
            <person name="Apodaca J."/>
            <person name="Anantharaman T.S."/>
            <person name="Lin J."/>
            <person name="Yen G."/>
            <person name="Schwartz D.C."/>
            <person name="Welch R.A."/>
            <person name="Blattner F.R."/>
        </authorList>
    </citation>
    <scope>NUCLEOTIDE SEQUENCE [LARGE SCALE GENOMIC DNA]</scope>
    <source>
        <strain evidence="2">EDL933</strain>
        <strain evidence="3">O157:H7 / EDL933 / ATCC 700927 / EHEC</strain>
    </source>
</reference>
<name>Q8XAI4_ECO57</name>
<accession>Q8XAI4</accession>
<dbReference type="EMBL" id="AE005174">
    <property type="protein sequence ID" value="AAG55272.1"/>
    <property type="molecule type" value="Genomic_DNA"/>
</dbReference>